<keyword evidence="5" id="KW-0418">Kinase</keyword>
<comment type="catalytic activity">
    <reaction evidence="8">
        <text>L-seryl-[protein] + ATP = O-phospho-L-seryl-[protein] + ADP + H(+)</text>
        <dbReference type="Rhea" id="RHEA:17989"/>
        <dbReference type="Rhea" id="RHEA-COMP:9863"/>
        <dbReference type="Rhea" id="RHEA-COMP:11604"/>
        <dbReference type="ChEBI" id="CHEBI:15378"/>
        <dbReference type="ChEBI" id="CHEBI:29999"/>
        <dbReference type="ChEBI" id="CHEBI:30616"/>
        <dbReference type="ChEBI" id="CHEBI:83421"/>
        <dbReference type="ChEBI" id="CHEBI:456216"/>
        <dbReference type="EC" id="2.7.11.1"/>
    </reaction>
</comment>
<reference evidence="12" key="1">
    <citation type="submission" date="2025-05" db="UniProtKB">
        <authorList>
            <consortium name="RefSeq"/>
        </authorList>
    </citation>
    <scope>NUCLEOTIDE SEQUENCE [LARGE SCALE GENOMIC DNA]</scope>
</reference>
<evidence type="ECO:0000256" key="8">
    <source>
        <dbReference type="ARBA" id="ARBA00048679"/>
    </source>
</evidence>
<dbReference type="Gene3D" id="3.30.200.20">
    <property type="entry name" value="Phosphorylase Kinase, domain 1"/>
    <property type="match status" value="1"/>
</dbReference>
<dbReference type="GeneID" id="110087272"/>
<evidence type="ECO:0000256" key="1">
    <source>
        <dbReference type="ARBA" id="ARBA00012513"/>
    </source>
</evidence>
<sequence>MENFEEKEDISPASSAEGYYSVRKGETLNRRYRVVQNLGRGYFSTVWLCQDVGKKRCVAVKIPKGGEDFSEAALDEVMLLRYVCNSEIIPSPRNICIISHGKTNSYLSLQTYIPPWILDFSLHVCLVFELLGPSLQSLLSSRGAHGLPLPFVKRATQQVLQGLSFLHKECRIIHADIKPENILLYVTEGSLRTLLHNMAALEHGAGAKPENDTAALLDLGNLMKMGVKIADLGSACWTYKPFSKKIQTQPYRALEVLLGLDYSTPADIWSTACMVFELATGERLFEPHAGQYFSRDEDHVARIIELLGRIPPKIALFWKEKSTFFNSQGALLRMSWISFYDLYHILTDKHSWPAHQAAVFTNFLLPMLEYAPERRAPAEKSLQHPWLSTQ</sequence>
<comment type="catalytic activity">
    <reaction evidence="7">
        <text>L-threonyl-[protein] + ATP = O-phospho-L-threonyl-[protein] + ADP + H(+)</text>
        <dbReference type="Rhea" id="RHEA:46608"/>
        <dbReference type="Rhea" id="RHEA-COMP:11060"/>
        <dbReference type="Rhea" id="RHEA-COMP:11605"/>
        <dbReference type="ChEBI" id="CHEBI:15378"/>
        <dbReference type="ChEBI" id="CHEBI:30013"/>
        <dbReference type="ChEBI" id="CHEBI:30616"/>
        <dbReference type="ChEBI" id="CHEBI:61977"/>
        <dbReference type="ChEBI" id="CHEBI:456216"/>
        <dbReference type="EC" id="2.7.11.1"/>
    </reaction>
</comment>
<evidence type="ECO:0000256" key="6">
    <source>
        <dbReference type="ARBA" id="ARBA00022840"/>
    </source>
</evidence>
<evidence type="ECO:0000256" key="3">
    <source>
        <dbReference type="ARBA" id="ARBA00022679"/>
    </source>
</evidence>
<name>A0ABM5FCM9_9SAUR</name>
<dbReference type="PANTHER" id="PTHR47634">
    <property type="entry name" value="PROTEIN KINASE DOMAIN-CONTAINING PROTEIN-RELATED"/>
    <property type="match status" value="1"/>
</dbReference>
<dbReference type="SMART" id="SM00220">
    <property type="entry name" value="S_TKc"/>
    <property type="match status" value="1"/>
</dbReference>
<reference evidence="13" key="2">
    <citation type="submission" date="2025-08" db="UniProtKB">
        <authorList>
            <consortium name="RefSeq"/>
        </authorList>
    </citation>
    <scope>IDENTIFICATION</scope>
</reference>
<keyword evidence="3" id="KW-0808">Transferase</keyword>
<dbReference type="InterPro" id="IPR000719">
    <property type="entry name" value="Prot_kinase_dom"/>
</dbReference>
<dbReference type="InterPro" id="IPR017441">
    <property type="entry name" value="Protein_kinase_ATP_BS"/>
</dbReference>
<dbReference type="InterPro" id="IPR051334">
    <property type="entry name" value="SRPK"/>
</dbReference>
<feature type="binding site" evidence="9">
    <location>
        <position position="61"/>
    </location>
    <ligand>
        <name>ATP</name>
        <dbReference type="ChEBI" id="CHEBI:30616"/>
    </ligand>
</feature>
<dbReference type="PROSITE" id="PS00108">
    <property type="entry name" value="PROTEIN_KINASE_ST"/>
    <property type="match status" value="1"/>
</dbReference>
<keyword evidence="2 10" id="KW-0723">Serine/threonine-protein kinase</keyword>
<dbReference type="SUPFAM" id="SSF56112">
    <property type="entry name" value="Protein kinase-like (PK-like)"/>
    <property type="match status" value="1"/>
</dbReference>
<accession>A0ABM5FCM9</accession>
<dbReference type="PROSITE" id="PS50011">
    <property type="entry name" value="PROTEIN_KINASE_DOM"/>
    <property type="match status" value="1"/>
</dbReference>
<evidence type="ECO:0000313" key="12">
    <source>
        <dbReference type="Proteomes" id="UP001652642"/>
    </source>
</evidence>
<evidence type="ECO:0000256" key="5">
    <source>
        <dbReference type="ARBA" id="ARBA00022777"/>
    </source>
</evidence>
<organism evidence="12 13">
    <name type="scientific">Pogona vitticeps</name>
    <name type="common">central bearded dragon</name>
    <dbReference type="NCBI Taxonomy" id="103695"/>
    <lineage>
        <taxon>Eukaryota</taxon>
        <taxon>Metazoa</taxon>
        <taxon>Chordata</taxon>
        <taxon>Craniata</taxon>
        <taxon>Vertebrata</taxon>
        <taxon>Euteleostomi</taxon>
        <taxon>Lepidosauria</taxon>
        <taxon>Squamata</taxon>
        <taxon>Bifurcata</taxon>
        <taxon>Unidentata</taxon>
        <taxon>Episquamata</taxon>
        <taxon>Toxicofera</taxon>
        <taxon>Iguania</taxon>
        <taxon>Acrodonta</taxon>
        <taxon>Agamidae</taxon>
        <taxon>Amphibolurinae</taxon>
        <taxon>Pogona</taxon>
    </lineage>
</organism>
<keyword evidence="12" id="KW-1185">Reference proteome</keyword>
<evidence type="ECO:0000256" key="10">
    <source>
        <dbReference type="RuleBase" id="RU000304"/>
    </source>
</evidence>
<keyword evidence="6 9" id="KW-0067">ATP-binding</keyword>
<keyword evidence="4 9" id="KW-0547">Nucleotide-binding</keyword>
<protein>
    <recommendedName>
        <fullName evidence="1">non-specific serine/threonine protein kinase</fullName>
        <ecNumber evidence="1">2.7.11.1</ecNumber>
    </recommendedName>
</protein>
<dbReference type="InterPro" id="IPR011009">
    <property type="entry name" value="Kinase-like_dom_sf"/>
</dbReference>
<dbReference type="PROSITE" id="PS00107">
    <property type="entry name" value="PROTEIN_KINASE_ATP"/>
    <property type="match status" value="1"/>
</dbReference>
<evidence type="ECO:0000259" key="11">
    <source>
        <dbReference type="PROSITE" id="PS50011"/>
    </source>
</evidence>
<dbReference type="Pfam" id="PF00069">
    <property type="entry name" value="Pkinase"/>
    <property type="match status" value="1"/>
</dbReference>
<dbReference type="Proteomes" id="UP001652642">
    <property type="component" value="Chromosome 2"/>
</dbReference>
<dbReference type="EC" id="2.7.11.1" evidence="1"/>
<evidence type="ECO:0000256" key="2">
    <source>
        <dbReference type="ARBA" id="ARBA00022527"/>
    </source>
</evidence>
<evidence type="ECO:0000256" key="4">
    <source>
        <dbReference type="ARBA" id="ARBA00022741"/>
    </source>
</evidence>
<dbReference type="InterPro" id="IPR008271">
    <property type="entry name" value="Ser/Thr_kinase_AS"/>
</dbReference>
<evidence type="ECO:0000256" key="7">
    <source>
        <dbReference type="ARBA" id="ARBA00047899"/>
    </source>
</evidence>
<feature type="domain" description="Protein kinase" evidence="11">
    <location>
        <begin position="32"/>
        <end position="387"/>
    </location>
</feature>
<dbReference type="RefSeq" id="XP_072843152.1">
    <property type="nucleotide sequence ID" value="XM_072987051.1"/>
</dbReference>
<evidence type="ECO:0000256" key="9">
    <source>
        <dbReference type="PROSITE-ProRule" id="PRU10141"/>
    </source>
</evidence>
<proteinExistence type="inferred from homology"/>
<comment type="similarity">
    <text evidence="10">Belongs to the protein kinase superfamily.</text>
</comment>
<gene>
    <name evidence="13" type="primary">LOC110087272</name>
</gene>
<dbReference type="PANTHER" id="PTHR47634:SF23">
    <property type="entry name" value="LOC100144966 PROTEIN"/>
    <property type="match status" value="1"/>
</dbReference>
<evidence type="ECO:0000313" key="13">
    <source>
        <dbReference type="RefSeq" id="XP_072843152.1"/>
    </source>
</evidence>
<dbReference type="Gene3D" id="1.10.510.10">
    <property type="entry name" value="Transferase(Phosphotransferase) domain 1"/>
    <property type="match status" value="1"/>
</dbReference>